<keyword evidence="3 10" id="KW-0812">Transmembrane</keyword>
<dbReference type="InterPro" id="IPR005821">
    <property type="entry name" value="Ion_trans_dom"/>
</dbReference>
<evidence type="ECO:0000256" key="10">
    <source>
        <dbReference type="SAM" id="Phobius"/>
    </source>
</evidence>
<feature type="compositionally biased region" description="Polar residues" evidence="9">
    <location>
        <begin position="598"/>
        <end position="612"/>
    </location>
</feature>
<feature type="transmembrane region" description="Helical" evidence="10">
    <location>
        <begin position="710"/>
        <end position="735"/>
    </location>
</feature>
<feature type="region of interest" description="Disordered" evidence="9">
    <location>
        <begin position="595"/>
        <end position="636"/>
    </location>
</feature>
<dbReference type="Gene3D" id="1.10.287.630">
    <property type="entry name" value="Helix hairpin bin"/>
    <property type="match status" value="2"/>
</dbReference>
<keyword evidence="6 10" id="KW-0472">Membrane</keyword>
<feature type="region of interest" description="Disordered" evidence="9">
    <location>
        <begin position="2483"/>
        <end position="2514"/>
    </location>
</feature>
<dbReference type="GO" id="GO:0016020">
    <property type="term" value="C:membrane"/>
    <property type="evidence" value="ECO:0007669"/>
    <property type="project" value="UniProtKB-SubCell"/>
</dbReference>
<feature type="transmembrane region" description="Helical" evidence="10">
    <location>
        <begin position="231"/>
        <end position="251"/>
    </location>
</feature>
<feature type="region of interest" description="Disordered" evidence="9">
    <location>
        <begin position="2530"/>
        <end position="2550"/>
    </location>
</feature>
<proteinExistence type="predicted"/>
<name>A0AAV2YUE7_9STRA</name>
<feature type="transmembrane region" description="Helical" evidence="10">
    <location>
        <begin position="741"/>
        <end position="762"/>
    </location>
</feature>
<dbReference type="PROSITE" id="PS00889">
    <property type="entry name" value="CNMP_BINDING_2"/>
    <property type="match status" value="1"/>
</dbReference>
<dbReference type="SMART" id="SM00100">
    <property type="entry name" value="cNMP"/>
    <property type="match status" value="4"/>
</dbReference>
<feature type="transmembrane region" description="Helical" evidence="10">
    <location>
        <begin position="1413"/>
        <end position="1433"/>
    </location>
</feature>
<feature type="region of interest" description="Disordered" evidence="9">
    <location>
        <begin position="2342"/>
        <end position="2376"/>
    </location>
</feature>
<dbReference type="Pfam" id="PF00520">
    <property type="entry name" value="Ion_trans"/>
    <property type="match status" value="3"/>
</dbReference>
<comment type="caution">
    <text evidence="12">The sequence shown here is derived from an EMBL/GenBank/DDBJ whole genome shotgun (WGS) entry which is preliminary data.</text>
</comment>
<dbReference type="Gene3D" id="1.10.287.70">
    <property type="match status" value="4"/>
</dbReference>
<dbReference type="PROSITE" id="PS00888">
    <property type="entry name" value="CNMP_BINDING_1"/>
    <property type="match status" value="1"/>
</dbReference>
<dbReference type="InterPro" id="IPR014710">
    <property type="entry name" value="RmlC-like_jellyroll"/>
</dbReference>
<keyword evidence="2" id="KW-0813">Transport</keyword>
<reference evidence="12" key="2">
    <citation type="journal article" date="2023" name="Microbiol Resour">
        <title>Decontamination and Annotation of the Draft Genome Sequence of the Oomycete Lagenidium giganteum ARSEF 373.</title>
        <authorList>
            <person name="Morgan W.R."/>
            <person name="Tartar A."/>
        </authorList>
    </citation>
    <scope>NUCLEOTIDE SEQUENCE</scope>
    <source>
        <strain evidence="12">ARSEF 373</strain>
    </source>
</reference>
<feature type="domain" description="Cyclic nucleotide-binding" evidence="11">
    <location>
        <begin position="365"/>
        <end position="463"/>
    </location>
</feature>
<dbReference type="Gene3D" id="2.60.120.10">
    <property type="entry name" value="Jelly Rolls"/>
    <property type="match status" value="4"/>
</dbReference>
<keyword evidence="7" id="KW-1071">Ligand-gated ion channel</keyword>
<feature type="transmembrane region" description="Helical" evidence="10">
    <location>
        <begin position="1308"/>
        <end position="1330"/>
    </location>
</feature>
<feature type="transmembrane region" description="Helical" evidence="10">
    <location>
        <begin position="2087"/>
        <end position="2116"/>
    </location>
</feature>
<feature type="compositionally biased region" description="Basic and acidic residues" evidence="9">
    <location>
        <begin position="2342"/>
        <end position="2351"/>
    </location>
</feature>
<dbReference type="EMBL" id="DAKRPA010000149">
    <property type="protein sequence ID" value="DAZ96999.1"/>
    <property type="molecule type" value="Genomic_DNA"/>
</dbReference>
<feature type="domain" description="Cyclic nucleotide-binding" evidence="11">
    <location>
        <begin position="1602"/>
        <end position="1741"/>
    </location>
</feature>
<dbReference type="Proteomes" id="UP001146120">
    <property type="component" value="Unassembled WGS sequence"/>
</dbReference>
<protein>
    <recommendedName>
        <fullName evidence="11">Cyclic nucleotide-binding domain-containing protein</fullName>
    </recommendedName>
</protein>
<evidence type="ECO:0000256" key="7">
    <source>
        <dbReference type="ARBA" id="ARBA00023286"/>
    </source>
</evidence>
<dbReference type="SUPFAM" id="SSF51206">
    <property type="entry name" value="cAMP-binding domain-like"/>
    <property type="match status" value="4"/>
</dbReference>
<dbReference type="InterPro" id="IPR018488">
    <property type="entry name" value="cNMP-bd_CS"/>
</dbReference>
<evidence type="ECO:0000256" key="6">
    <source>
        <dbReference type="ARBA" id="ARBA00023136"/>
    </source>
</evidence>
<keyword evidence="5" id="KW-0406">Ion transport</keyword>
<comment type="subcellular location">
    <subcellularLocation>
        <location evidence="1">Membrane</location>
        <topology evidence="1">Multi-pass membrane protein</topology>
    </subcellularLocation>
</comment>
<evidence type="ECO:0000256" key="2">
    <source>
        <dbReference type="ARBA" id="ARBA00022448"/>
    </source>
</evidence>
<keyword evidence="8" id="KW-0407">Ion channel</keyword>
<feature type="transmembrane region" description="Helical" evidence="10">
    <location>
        <begin position="263"/>
        <end position="286"/>
    </location>
</feature>
<feature type="transmembrane region" description="Helical" evidence="10">
    <location>
        <begin position="52"/>
        <end position="74"/>
    </location>
</feature>
<reference evidence="12" key="1">
    <citation type="submission" date="2022-11" db="EMBL/GenBank/DDBJ databases">
        <authorList>
            <person name="Morgan W.R."/>
            <person name="Tartar A."/>
        </authorList>
    </citation>
    <scope>NUCLEOTIDE SEQUENCE</scope>
    <source>
        <strain evidence="12">ARSEF 373</strain>
    </source>
</reference>
<evidence type="ECO:0000256" key="3">
    <source>
        <dbReference type="ARBA" id="ARBA00022692"/>
    </source>
</evidence>
<evidence type="ECO:0000313" key="13">
    <source>
        <dbReference type="Proteomes" id="UP001146120"/>
    </source>
</evidence>
<dbReference type="Pfam" id="PF00027">
    <property type="entry name" value="cNMP_binding"/>
    <property type="match status" value="3"/>
</dbReference>
<evidence type="ECO:0000256" key="9">
    <source>
        <dbReference type="SAM" id="MobiDB-lite"/>
    </source>
</evidence>
<evidence type="ECO:0000259" key="11">
    <source>
        <dbReference type="PROSITE" id="PS50042"/>
    </source>
</evidence>
<feature type="transmembrane region" description="Helical" evidence="10">
    <location>
        <begin position="848"/>
        <end position="868"/>
    </location>
</feature>
<dbReference type="InterPro" id="IPR000595">
    <property type="entry name" value="cNMP-bd_dom"/>
</dbReference>
<dbReference type="CDD" id="cd00038">
    <property type="entry name" value="CAP_ED"/>
    <property type="match status" value="4"/>
</dbReference>
<feature type="compositionally biased region" description="Acidic residues" evidence="9">
    <location>
        <begin position="2532"/>
        <end position="2546"/>
    </location>
</feature>
<dbReference type="SUPFAM" id="SSF81324">
    <property type="entry name" value="Voltage-gated potassium channels"/>
    <property type="match status" value="4"/>
</dbReference>
<evidence type="ECO:0000256" key="5">
    <source>
        <dbReference type="ARBA" id="ARBA00023065"/>
    </source>
</evidence>
<feature type="domain" description="Cyclic nucleotide-binding" evidence="11">
    <location>
        <begin position="2211"/>
        <end position="2313"/>
    </location>
</feature>
<organism evidence="12 13">
    <name type="scientific">Lagenidium giganteum</name>
    <dbReference type="NCBI Taxonomy" id="4803"/>
    <lineage>
        <taxon>Eukaryota</taxon>
        <taxon>Sar</taxon>
        <taxon>Stramenopiles</taxon>
        <taxon>Oomycota</taxon>
        <taxon>Peronosporomycetes</taxon>
        <taxon>Pythiales</taxon>
        <taxon>Pythiaceae</taxon>
    </lineage>
</organism>
<dbReference type="PANTHER" id="PTHR45638">
    <property type="entry name" value="CYCLIC NUCLEOTIDE-GATED CATION CHANNEL SUBUNIT A"/>
    <property type="match status" value="1"/>
</dbReference>
<feature type="region of interest" description="Disordered" evidence="9">
    <location>
        <begin position="1757"/>
        <end position="1783"/>
    </location>
</feature>
<evidence type="ECO:0000256" key="4">
    <source>
        <dbReference type="ARBA" id="ARBA00022989"/>
    </source>
</evidence>
<feature type="transmembrane region" description="Helical" evidence="10">
    <location>
        <begin position="1495"/>
        <end position="1517"/>
    </location>
</feature>
<feature type="domain" description="Cyclic nucleotide-binding" evidence="11">
    <location>
        <begin position="1076"/>
        <end position="1145"/>
    </location>
</feature>
<feature type="transmembrane region" description="Helical" evidence="10">
    <location>
        <begin position="947"/>
        <end position="965"/>
    </location>
</feature>
<feature type="transmembrane region" description="Helical" evidence="10">
    <location>
        <begin position="2015"/>
        <end position="2034"/>
    </location>
</feature>
<feature type="transmembrane region" description="Helical" evidence="10">
    <location>
        <begin position="86"/>
        <end position="107"/>
    </location>
</feature>
<feature type="compositionally biased region" description="Low complexity" evidence="9">
    <location>
        <begin position="1764"/>
        <end position="1776"/>
    </location>
</feature>
<feature type="region of interest" description="Disordered" evidence="9">
    <location>
        <begin position="529"/>
        <end position="562"/>
    </location>
</feature>
<dbReference type="PANTHER" id="PTHR45638:SF11">
    <property type="entry name" value="CYCLIC NUCLEOTIDE-GATED CATION CHANNEL SUBUNIT A"/>
    <property type="match status" value="1"/>
</dbReference>
<dbReference type="GO" id="GO:0044877">
    <property type="term" value="F:protein-containing complex binding"/>
    <property type="evidence" value="ECO:0007669"/>
    <property type="project" value="TreeGrafter"/>
</dbReference>
<dbReference type="InterPro" id="IPR018490">
    <property type="entry name" value="cNMP-bd_dom_sf"/>
</dbReference>
<dbReference type="PROSITE" id="PS50042">
    <property type="entry name" value="CNMP_BINDING_3"/>
    <property type="match status" value="4"/>
</dbReference>
<dbReference type="GO" id="GO:0005221">
    <property type="term" value="F:intracellularly cyclic nucleotide-activated monoatomic cation channel activity"/>
    <property type="evidence" value="ECO:0007669"/>
    <property type="project" value="InterPro"/>
</dbReference>
<gene>
    <name evidence="12" type="ORF">N0F65_011914</name>
</gene>
<accession>A0AAV2YUE7</accession>
<evidence type="ECO:0000256" key="1">
    <source>
        <dbReference type="ARBA" id="ARBA00004141"/>
    </source>
</evidence>
<evidence type="ECO:0000256" key="8">
    <source>
        <dbReference type="ARBA" id="ARBA00023303"/>
    </source>
</evidence>
<keyword evidence="13" id="KW-1185">Reference proteome</keyword>
<dbReference type="InterPro" id="IPR050866">
    <property type="entry name" value="CNG_cation_channel"/>
</dbReference>
<feature type="transmembrane region" description="Helical" evidence="10">
    <location>
        <begin position="1868"/>
        <end position="1889"/>
    </location>
</feature>
<sequence>MTGKLRKLHRSGAARGSVSSFRETFRHRQRSGSAEFLYSEIKNAFDPNSPVILAWQQIVLLCILYEVMVLPYTITFDIGEPGGNGRSALIGVYVCECLFLLDIYVQMHTGYYDDGNILRDSRKSRLKYLRSAGFILDLIPLPPLSLLPEPLPVAAPYMELHKLIRVWKIPKLITMLDDVYARHFVVLKLLKVLSLTMFVSHFVACGRYSFPFDDEARHNHCLPESGRANQSVWSKYLMSLFWAFGLLTGLFEGELPHKNEEFVFTIFVALCGFSLFTYLCATFFTLSKCEGGENDTAEARVNQFKHLLEFHRVARPLQQQAVEYLKRYYTQAEANDREAAKLLCPSIAKDIQIELLQSTVADIPVFKGCDVQFIQAVTSLLELVSLPAQFLLFKTGDHGDAMYVVNSGVLHTVVNGVKVRELRKGSFFGEVAVFARLPRSATVVTTTYCTLYRLSRFHTEKLLEGYPRFARLIAKTIDQMLKKEANQSPNDKLNDIATAAVSGKSKKKRSSFLQVVALKRTLTDQTNWRTKKSARVRPQADGSTNSTKEGVIAENGGHGEVESTSVNVAPQHQQQHMSIAEAAASSARKILAEEDNDNVSAPTSRHISSKMSSKVHPQPSPTSTSSRTSSIRRRSILQASSTRLASGISKLRSTLQRRGNVRATEDKSPDVMKGFYDGLARNAPPPPPTPRWWFRFLLHRCLDADSPGRMVWLFVLQIALAYNWVSTPLLLAFPLLNTPTWYMTVLDAVADIILWIDIYINLNLSYSVSSEKIFDTKRSAQRYVASHGFVLDVVVALPYSLLLPSSVHHSVGRLPRLLRSWRLRGHFGEVGDFFVVNSRKRLMLSGMLLLMLYHVIACLHFSITYLVGFSPAHDAWLPSDDLYLQVLTNDTFQDVHGNVLAATSNAVTDIKSMQYFRSFYYAANVLTGLGRTIEPNSTVAHAVDTQYSAALVFMLSGFLITAVVVDNVQKRFTASAFEQKEFFATRTRIQLFLKRQNAPMSLHQRVNSFLDFWWSSHRGAIVGELLNELPETIKRDIVRSICRPALESLALLLLEDTSEVSQQETKDAHQRMEQIFLDNLRIILYGQGEIIYRQGDYAAGLYFLLDGHVSLVHSGSAPRQLPLGGFFGTASLAETSTVDGSTKASFSASPSVTGYAERVTALSGCIVVYVSREHLQAMQSEYAALSVGLRSLERRLVDAKVIRTSQIERSMPRSVREARLSVRASLQEPPPTAALASYMRDEEMFSISHWSTWARLRDLVLDPDSPWIRVWETWLFAAMSAQVALVIFHTCFGVSSDNTGGVFVREDLVTVLLELCFLGDMIIRFHLGFYEYGNKVMDRSVITKHYVRSRHFAIDALALLPLFALNWLLGAREHRLEILNLNKLLRVFKVSSQLHALESKYVKLTMELRLFKLVYYTFLASHLFGCLWFDFAVHASGLHSGMLDGDLDTFGNNETAKWLPPASLRDKPRSLQYFASLFWSFGLMSASSPGELPKTTAQCLFSVLTMTVGFFLFAYVVGNFSDVIELQDADNRQFVAKLSSLRHLLRHFKLPTAIDEKFKNYFFFKRFHSITQEHVLERVLPPSLMVDIRMFQLQPMIVKVAFMTGMEDAVTRMLVALFTQVLYVKDEFICKFGEEGSEMYFVFTGVLDIYVPIKTATAVVTSKINSMTADEATSQSLSYVATRNMQKVNQITAGSYFGEAALFTNSPRNAFVKASTSCILYRLSRQSLELVFERYPDWKRKVLRIVQIQQEQQRLTRLAQEEQANNPSGAPGSGAAHHGRRRGLKRNVSRLDALSSRTDEMDEVLLTYAQRGVEAARVGGRKRASSVEFLIKHTHALVFFYRWIKPVARQVRTGSRLLMTGARVQSRFYLWWIKLVSVCTVYMAVLVPYRLAYDALDRWNVLPVALRVAEAVCEAVFWLDIWFQCHVHDSFEAMEFYEQDHLQTYKRERLWWDVLAAFPFDHWVAEFVADPVTAEIKKWSRLNRCLKVVNLVHYRSEINRRSVSFEINKLQTLSLLYLLVIFWTSCAYFAVAMIDGFGTEWQAWLPAAELAEADHLSTRILRGLFFATTAFVKKGRTFVPDHSTLDYVFSILVCFVGQLVMALMIGEIANVFILYIDNEVEFRKNQIAVEFYLARWKVSAALRARVSVFLTSWWSSHAGVNYQLIFSELPPSVRTEGILFIADKPLQLLMEKVFRPLSRGALHEGTDQQAHMSLIVDNLMHSIAQHLRFEGYPRGENVVVEGSVCKAMYFVVKGYLYSRSQSNPTLYHATRFRQGDYFGDKGLLGHSVSLMTVTTVRACDLFALSSQQLLETLQNHGYFQVVLRLAQDMVRQKKSLEEYFRDEQQEKDAAKRRVSAPELAQRDGRGATKRRPLEATTYSPHEAQLHKLLKISSDSDWDDAFQLFMQMIVPNGSLSGLGRSNSCIVDQEDAAVEREIETSRERANSILSLQSYLNSLSSSSLTARESGPAAIVGYWRQKISEASERESRQLEASNRSIDSVRSDDSDGNNNNSQTQTLTESIARALYAQSPLVEEDGGGHEDDDAPTDDAPTMLEASRYRAISVSHVTPPVPLIATLAPLAEQEASTE</sequence>
<keyword evidence="4 10" id="KW-1133">Transmembrane helix</keyword>
<evidence type="ECO:0000313" key="12">
    <source>
        <dbReference type="EMBL" id="DAZ96999.1"/>
    </source>
</evidence>
<feature type="transmembrane region" description="Helical" evidence="10">
    <location>
        <begin position="1274"/>
        <end position="1296"/>
    </location>
</feature>